<dbReference type="InterPro" id="IPR012310">
    <property type="entry name" value="DNA_ligase_ATP-dep_cent"/>
</dbReference>
<feature type="region of interest" description="Disordered" evidence="21">
    <location>
        <begin position="1"/>
        <end position="29"/>
    </location>
</feature>
<evidence type="ECO:0000256" key="9">
    <source>
        <dbReference type="ARBA" id="ARBA00022763"/>
    </source>
</evidence>
<dbReference type="CDD" id="cd07971">
    <property type="entry name" value="OBF_DNA_ligase_LigD"/>
    <property type="match status" value="1"/>
</dbReference>
<evidence type="ECO:0000256" key="14">
    <source>
        <dbReference type="ARBA" id="ARBA00023125"/>
    </source>
</evidence>
<comment type="catalytic activity">
    <reaction evidence="20">
        <text>ATP + (deoxyribonucleotide)n-3'-hydroxyl + 5'-phospho-(deoxyribonucleotide)m = (deoxyribonucleotide)n+m + AMP + diphosphate.</text>
        <dbReference type="EC" id="6.5.1.1"/>
    </reaction>
</comment>
<dbReference type="GO" id="GO:0005524">
    <property type="term" value="F:ATP binding"/>
    <property type="evidence" value="ECO:0007669"/>
    <property type="project" value="UniProtKB-KW"/>
</dbReference>
<feature type="compositionally biased region" description="Low complexity" evidence="21">
    <location>
        <begin position="186"/>
        <end position="218"/>
    </location>
</feature>
<dbReference type="InterPro" id="IPR052171">
    <property type="entry name" value="NHEJ_LigD"/>
</dbReference>
<keyword evidence="24" id="KW-1185">Reference proteome</keyword>
<dbReference type="NCBIfam" id="TIGR02779">
    <property type="entry name" value="NHEJ_ligase_lig"/>
    <property type="match status" value="1"/>
</dbReference>
<dbReference type="OrthoDB" id="9802472at2"/>
<dbReference type="InterPro" id="IPR014146">
    <property type="entry name" value="LigD_ligase_dom"/>
</dbReference>
<dbReference type="InterPro" id="IPR014145">
    <property type="entry name" value="LigD_pol_dom"/>
</dbReference>
<sequence length="884" mass="97349">MTDSLLTYRGKRDFAATPEPSGRGGARRRRQAAHALTYVVQRHDASTLHYDFRLEWDGVLVSWAVPKGPSEDTDVKRLAVKVEDHPLDYAGFEGDIPAGHYGAGHVDIWDRGTWQPDEDPAHALERGSLRFTLQGERLRGAWSLVRMGSEGKQWLLRKLREDAPAKEAGPMSGKRRAHEAAQTQPEASARRGSSARSEAPTQAKTSSRTTSASQAKSSARTKARARRSDFPAELSPQLATLVDQPPRGEGWSYELKYDGYRILCRLEGGKARLLSRTGKDWTRRMAPLARALEALDLPDGWLDGEVVALDARGMSDFQRLQNTLDGNGKDLRYVVFDLPWWDGEDLRKEPLHARQDRLAGILESLPDGTPMQMTQRLQVADHTEGAAALTEACRLSLEGLICKKLDAPYSSTRSASWLKLKCRPRQEFVIGGYTEPAGSRKHLGALLLGLREGNKLRYAGRVGTGFNAATLRGLAERLEPLRAARSPFAAPAPADKAQIHWVKPQLVAEVRYAGITTDGLLRQAAFVGLREDKPADEVADEVRTTVASIARENTSPAQAAKTKNAAASGKTTSTKAAKTGKKAGSRATSPDAGGNVVRGITITHPDRVVFHDPDLTKLDVARYYESVGDLIMPHLQGRRVALLRCPEGTASQCFFQRHLSPRMPDGVARSGGHLAIESLEGLIGLAQHGVIELHTWGSREPDPDRPDRITLDLDPDANVPWTQVVEGALHARTLMREVGLEPFLKTTGGKGLHLVAPIRATQSWDVVREFARRLAEQLVAEMPEKFVATMSKARRHDRIFVDYLRNGDSATAVAAWSLRARNGAPVSMPLDWDDLDPKRDLRGAAFNLRNALAMARDRADPWRDYAKARRTLGPRMLNRLGEGG</sequence>
<keyword evidence="5" id="KW-0548">Nucleotidyltransferase</keyword>
<evidence type="ECO:0000256" key="17">
    <source>
        <dbReference type="ARBA" id="ARBA00023211"/>
    </source>
</evidence>
<feature type="region of interest" description="Disordered" evidence="21">
    <location>
        <begin position="553"/>
        <end position="592"/>
    </location>
</feature>
<dbReference type="PANTHER" id="PTHR42705:SF2">
    <property type="entry name" value="BIFUNCTIONAL NON-HOMOLOGOUS END JOINING PROTEIN LIGD"/>
    <property type="match status" value="1"/>
</dbReference>
<keyword evidence="12" id="KW-0067">ATP-binding</keyword>
<dbReference type="InterPro" id="IPR014144">
    <property type="entry name" value="LigD_PE_domain"/>
</dbReference>
<keyword evidence="15" id="KW-0233">DNA recombination</keyword>
<evidence type="ECO:0000256" key="2">
    <source>
        <dbReference type="ARBA" id="ARBA00012727"/>
    </source>
</evidence>
<dbReference type="AlphaFoldDB" id="A0A1W6Z9W8"/>
<evidence type="ECO:0000259" key="22">
    <source>
        <dbReference type="PROSITE" id="PS50160"/>
    </source>
</evidence>
<dbReference type="GO" id="GO:0004527">
    <property type="term" value="F:exonuclease activity"/>
    <property type="evidence" value="ECO:0007669"/>
    <property type="project" value="UniProtKB-KW"/>
</dbReference>
<dbReference type="STRING" id="463040.CAL15_06805"/>
<dbReference type="GO" id="GO:0006310">
    <property type="term" value="P:DNA recombination"/>
    <property type="evidence" value="ECO:0007669"/>
    <property type="project" value="UniProtKB-KW"/>
</dbReference>
<keyword evidence="18" id="KW-0511">Multifunctional enzyme</keyword>
<keyword evidence="14" id="KW-0238">DNA-binding</keyword>
<keyword evidence="4" id="KW-0808">Transferase</keyword>
<evidence type="ECO:0000256" key="12">
    <source>
        <dbReference type="ARBA" id="ARBA00022840"/>
    </source>
</evidence>
<dbReference type="CDD" id="cd04862">
    <property type="entry name" value="PaeLigD_Pol_like"/>
    <property type="match status" value="1"/>
</dbReference>
<dbReference type="NCBIfam" id="TIGR02776">
    <property type="entry name" value="NHEJ_ligase_prk"/>
    <property type="match status" value="1"/>
</dbReference>
<feature type="domain" description="ATP-dependent DNA ligase family profile" evidence="22">
    <location>
        <begin position="333"/>
        <end position="421"/>
    </location>
</feature>
<keyword evidence="3 23" id="KW-0436">Ligase</keyword>
<dbReference type="Gene3D" id="3.30.1490.70">
    <property type="match status" value="1"/>
</dbReference>
<gene>
    <name evidence="23" type="ORF">CAL15_06805</name>
</gene>
<dbReference type="SUPFAM" id="SSF50249">
    <property type="entry name" value="Nucleic acid-binding proteins"/>
    <property type="match status" value="1"/>
</dbReference>
<dbReference type="Gene3D" id="3.90.920.10">
    <property type="entry name" value="DNA primase, PRIM domain"/>
    <property type="match status" value="1"/>
</dbReference>
<feature type="compositionally biased region" description="Low complexity" evidence="21">
    <location>
        <begin position="559"/>
        <end position="577"/>
    </location>
</feature>
<dbReference type="PROSITE" id="PS50160">
    <property type="entry name" value="DNA_LIGASE_A3"/>
    <property type="match status" value="1"/>
</dbReference>
<evidence type="ECO:0000256" key="11">
    <source>
        <dbReference type="ARBA" id="ARBA00022839"/>
    </source>
</evidence>
<dbReference type="InterPro" id="IPR012309">
    <property type="entry name" value="DNA_ligase_ATP-dep_C"/>
</dbReference>
<name>A0A1W6Z9W8_9BORD</name>
<dbReference type="NCBIfam" id="TIGR02778">
    <property type="entry name" value="ligD_pol"/>
    <property type="match status" value="1"/>
</dbReference>
<keyword evidence="11" id="KW-0269">Exonuclease</keyword>
<dbReference type="PANTHER" id="PTHR42705">
    <property type="entry name" value="BIFUNCTIONAL NON-HOMOLOGOUS END JOINING PROTEIN LIGD"/>
    <property type="match status" value="1"/>
</dbReference>
<dbReference type="Pfam" id="PF13298">
    <property type="entry name" value="LigD_N"/>
    <property type="match status" value="1"/>
</dbReference>
<feature type="region of interest" description="Disordered" evidence="21">
    <location>
        <begin position="162"/>
        <end position="239"/>
    </location>
</feature>
<evidence type="ECO:0000256" key="19">
    <source>
        <dbReference type="ARBA" id="ARBA00029943"/>
    </source>
</evidence>
<evidence type="ECO:0000256" key="4">
    <source>
        <dbReference type="ARBA" id="ARBA00022679"/>
    </source>
</evidence>
<dbReference type="GO" id="GO:0003677">
    <property type="term" value="F:DNA binding"/>
    <property type="evidence" value="ECO:0007669"/>
    <property type="project" value="UniProtKB-KW"/>
</dbReference>
<reference evidence="23 24" key="1">
    <citation type="submission" date="2017-05" db="EMBL/GenBank/DDBJ databases">
        <title>Complete and WGS of Bordetella genogroups.</title>
        <authorList>
            <person name="Spilker T."/>
            <person name="LiPuma J."/>
        </authorList>
    </citation>
    <scope>NUCLEOTIDE SEQUENCE [LARGE SCALE GENOMIC DNA]</scope>
    <source>
        <strain evidence="23 24">AU7206</strain>
    </source>
</reference>
<dbReference type="RefSeq" id="WP_086077888.1">
    <property type="nucleotide sequence ID" value="NZ_CP021111.1"/>
</dbReference>
<evidence type="ECO:0000256" key="15">
    <source>
        <dbReference type="ARBA" id="ARBA00023172"/>
    </source>
</evidence>
<keyword evidence="10" id="KW-0378">Hydrolase</keyword>
<dbReference type="InterPro" id="IPR012340">
    <property type="entry name" value="NA-bd_OB-fold"/>
</dbReference>
<keyword evidence="7" id="KW-0479">Metal-binding</keyword>
<evidence type="ECO:0000256" key="1">
    <source>
        <dbReference type="ARBA" id="ARBA00001936"/>
    </source>
</evidence>
<dbReference type="InterPro" id="IPR014143">
    <property type="entry name" value="NHEJ_ligase_prk"/>
</dbReference>
<dbReference type="Pfam" id="PF21686">
    <property type="entry name" value="LigD_Prim-Pol"/>
    <property type="match status" value="1"/>
</dbReference>
<dbReference type="Proteomes" id="UP000194161">
    <property type="component" value="Chromosome"/>
</dbReference>
<dbReference type="Pfam" id="PF01068">
    <property type="entry name" value="DNA_ligase_A_M"/>
    <property type="match status" value="1"/>
</dbReference>
<keyword evidence="9" id="KW-0227">DNA damage</keyword>
<keyword evidence="6" id="KW-0540">Nuclease</keyword>
<accession>A0A1W6Z9W8</accession>
<dbReference type="Gene3D" id="3.30.470.30">
    <property type="entry name" value="DNA ligase/mRNA capping enzyme"/>
    <property type="match status" value="1"/>
</dbReference>
<evidence type="ECO:0000256" key="21">
    <source>
        <dbReference type="SAM" id="MobiDB-lite"/>
    </source>
</evidence>
<evidence type="ECO:0000256" key="18">
    <source>
        <dbReference type="ARBA" id="ARBA00023268"/>
    </source>
</evidence>
<dbReference type="Gene3D" id="2.40.50.140">
    <property type="entry name" value="Nucleic acid-binding proteins"/>
    <property type="match status" value="1"/>
</dbReference>
<dbReference type="EMBL" id="CP021111">
    <property type="protein sequence ID" value="ARP94119.1"/>
    <property type="molecule type" value="Genomic_DNA"/>
</dbReference>
<evidence type="ECO:0000256" key="3">
    <source>
        <dbReference type="ARBA" id="ARBA00022598"/>
    </source>
</evidence>
<evidence type="ECO:0000313" key="23">
    <source>
        <dbReference type="EMBL" id="ARP94119.1"/>
    </source>
</evidence>
<evidence type="ECO:0000256" key="5">
    <source>
        <dbReference type="ARBA" id="ARBA00022695"/>
    </source>
</evidence>
<evidence type="ECO:0000256" key="16">
    <source>
        <dbReference type="ARBA" id="ARBA00023204"/>
    </source>
</evidence>
<dbReference type="EC" id="6.5.1.1" evidence="2"/>
<dbReference type="NCBIfam" id="NF004628">
    <property type="entry name" value="PRK05972.1"/>
    <property type="match status" value="1"/>
</dbReference>
<keyword evidence="13" id="KW-0239">DNA-directed DNA polymerase</keyword>
<evidence type="ECO:0000256" key="10">
    <source>
        <dbReference type="ARBA" id="ARBA00022801"/>
    </source>
</evidence>
<dbReference type="SUPFAM" id="SSF56091">
    <property type="entry name" value="DNA ligase/mRNA capping enzyme, catalytic domain"/>
    <property type="match status" value="1"/>
</dbReference>
<dbReference type="CDD" id="cd07906">
    <property type="entry name" value="Adenylation_DNA_ligase_LigD_LigC"/>
    <property type="match status" value="1"/>
</dbReference>
<dbReference type="GO" id="GO:0046872">
    <property type="term" value="F:metal ion binding"/>
    <property type="evidence" value="ECO:0007669"/>
    <property type="project" value="UniProtKB-KW"/>
</dbReference>
<keyword evidence="8" id="KW-0547">Nucleotide-binding</keyword>
<evidence type="ECO:0000256" key="6">
    <source>
        <dbReference type="ARBA" id="ARBA00022722"/>
    </source>
</evidence>
<dbReference type="InterPro" id="IPR033651">
    <property type="entry name" value="PaeLigD_Pol-like"/>
</dbReference>
<evidence type="ECO:0000256" key="7">
    <source>
        <dbReference type="ARBA" id="ARBA00022723"/>
    </source>
</evidence>
<dbReference type="NCBIfam" id="TIGR02777">
    <property type="entry name" value="LigD_PE_dom"/>
    <property type="match status" value="1"/>
</dbReference>
<dbReference type="GO" id="GO:0003910">
    <property type="term" value="F:DNA ligase (ATP) activity"/>
    <property type="evidence" value="ECO:0007669"/>
    <property type="project" value="UniProtKB-EC"/>
</dbReference>
<evidence type="ECO:0000256" key="8">
    <source>
        <dbReference type="ARBA" id="ARBA00022741"/>
    </source>
</evidence>
<dbReference type="GO" id="GO:0003887">
    <property type="term" value="F:DNA-directed DNA polymerase activity"/>
    <property type="evidence" value="ECO:0007669"/>
    <property type="project" value="UniProtKB-KW"/>
</dbReference>
<evidence type="ECO:0000313" key="24">
    <source>
        <dbReference type="Proteomes" id="UP000194161"/>
    </source>
</evidence>
<protein>
    <recommendedName>
        <fullName evidence="2">DNA ligase (ATP)</fullName>
        <ecNumber evidence="2">6.5.1.1</ecNumber>
    </recommendedName>
    <alternativeName>
        <fullName evidence="19">NHEJ DNA polymerase</fullName>
    </alternativeName>
</protein>
<keyword evidence="16" id="KW-0234">DNA repair</keyword>
<dbReference type="KEGG" id="bgm:CAL15_06805"/>
<comment type="cofactor">
    <cofactor evidence="1">
        <name>Mn(2+)</name>
        <dbReference type="ChEBI" id="CHEBI:29035"/>
    </cofactor>
</comment>
<evidence type="ECO:0000256" key="13">
    <source>
        <dbReference type="ARBA" id="ARBA00022932"/>
    </source>
</evidence>
<organism evidence="23 24">
    <name type="scientific">Bordetella genomosp. 13</name>
    <dbReference type="NCBI Taxonomy" id="463040"/>
    <lineage>
        <taxon>Bacteria</taxon>
        <taxon>Pseudomonadati</taxon>
        <taxon>Pseudomonadota</taxon>
        <taxon>Betaproteobacteria</taxon>
        <taxon>Burkholderiales</taxon>
        <taxon>Alcaligenaceae</taxon>
        <taxon>Bordetella</taxon>
    </lineage>
</organism>
<dbReference type="Pfam" id="PF04679">
    <property type="entry name" value="DNA_ligase_A_C"/>
    <property type="match status" value="1"/>
</dbReference>
<dbReference type="GO" id="GO:0006281">
    <property type="term" value="P:DNA repair"/>
    <property type="evidence" value="ECO:0007669"/>
    <property type="project" value="UniProtKB-KW"/>
</dbReference>
<evidence type="ECO:0000256" key="20">
    <source>
        <dbReference type="ARBA" id="ARBA00034003"/>
    </source>
</evidence>
<proteinExistence type="predicted"/>
<keyword evidence="17" id="KW-0464">Manganese</keyword>